<dbReference type="PANTHER" id="PTHR45957">
    <property type="entry name" value="ANAPHASE-PROMOTING COMPLEX SUBUNIT 2"/>
    <property type="match status" value="1"/>
</dbReference>
<dbReference type="EMBL" id="JAPDRL010000019">
    <property type="protein sequence ID" value="KAJ9666519.1"/>
    <property type="molecule type" value="Genomic_DNA"/>
</dbReference>
<comment type="caution">
    <text evidence="8">The sequence shown here is derived from an EMBL/GenBank/DDBJ whole genome shotgun (WGS) entry which is preliminary data.</text>
</comment>
<keyword evidence="4" id="KW-0833">Ubl conjugation pathway</keyword>
<dbReference type="InterPro" id="IPR057975">
    <property type="entry name" value="TPR_ANAPC2"/>
</dbReference>
<dbReference type="InterPro" id="IPR036317">
    <property type="entry name" value="Cullin_homology_sf"/>
</dbReference>
<feature type="domain" description="Cullin family profile" evidence="7">
    <location>
        <begin position="504"/>
        <end position="713"/>
    </location>
</feature>
<dbReference type="PANTHER" id="PTHR45957:SF1">
    <property type="entry name" value="ANAPHASE-PROMOTING COMPLEX SUBUNIT 2"/>
    <property type="match status" value="1"/>
</dbReference>
<reference evidence="8" key="1">
    <citation type="submission" date="2022-10" db="EMBL/GenBank/DDBJ databases">
        <title>Culturing micro-colonial fungi from biological soil crusts in the Mojave desert and describing Neophaeococcomyces mojavensis, and introducing the new genera and species Taxawa tesnikishii.</title>
        <authorList>
            <person name="Kurbessoian T."/>
            <person name="Stajich J.E."/>
        </authorList>
    </citation>
    <scope>NUCLEOTIDE SEQUENCE</scope>
    <source>
        <strain evidence="8">TK_1</strain>
    </source>
</reference>
<protein>
    <recommendedName>
        <fullName evidence="1">Anaphase-promoting complex subunit 2</fullName>
    </recommendedName>
</protein>
<keyword evidence="9" id="KW-1185">Reference proteome</keyword>
<evidence type="ECO:0000256" key="3">
    <source>
        <dbReference type="ARBA" id="ARBA00022776"/>
    </source>
</evidence>
<dbReference type="Pfam" id="PF08672">
    <property type="entry name" value="ANAPC2"/>
    <property type="match status" value="1"/>
</dbReference>
<evidence type="ECO:0000259" key="7">
    <source>
        <dbReference type="PROSITE" id="PS50069"/>
    </source>
</evidence>
<dbReference type="InterPro" id="IPR036388">
    <property type="entry name" value="WH-like_DNA-bd_sf"/>
</dbReference>
<name>A0ABQ9NVV1_9PEZI</name>
<dbReference type="Gene3D" id="3.30.230.130">
    <property type="entry name" value="Cullin, Chain C, Domain 2"/>
    <property type="match status" value="1"/>
</dbReference>
<evidence type="ECO:0000256" key="5">
    <source>
        <dbReference type="ARBA" id="ARBA00023306"/>
    </source>
</evidence>
<dbReference type="SUPFAM" id="SSF75632">
    <property type="entry name" value="Cullin homology domain"/>
    <property type="match status" value="1"/>
</dbReference>
<evidence type="ECO:0000313" key="9">
    <source>
        <dbReference type="Proteomes" id="UP001172684"/>
    </source>
</evidence>
<dbReference type="Gene3D" id="1.10.10.10">
    <property type="entry name" value="Winged helix-like DNA-binding domain superfamily/Winged helix DNA-binding domain"/>
    <property type="match status" value="1"/>
</dbReference>
<dbReference type="SUPFAM" id="SSF46785">
    <property type="entry name" value="Winged helix' DNA-binding domain"/>
    <property type="match status" value="1"/>
</dbReference>
<dbReference type="Pfam" id="PF25773">
    <property type="entry name" value="TPR_ANAPC2"/>
    <property type="match status" value="1"/>
</dbReference>
<dbReference type="Pfam" id="PF26557">
    <property type="entry name" value="Cullin_AB"/>
    <property type="match status" value="1"/>
</dbReference>
<evidence type="ECO:0000256" key="4">
    <source>
        <dbReference type="ARBA" id="ARBA00022786"/>
    </source>
</evidence>
<gene>
    <name evidence="8" type="ORF">H2201_003442</name>
</gene>
<organism evidence="8 9">
    <name type="scientific">Coniosporium apollinis</name>
    <dbReference type="NCBI Taxonomy" id="61459"/>
    <lineage>
        <taxon>Eukaryota</taxon>
        <taxon>Fungi</taxon>
        <taxon>Dikarya</taxon>
        <taxon>Ascomycota</taxon>
        <taxon>Pezizomycotina</taxon>
        <taxon>Dothideomycetes</taxon>
        <taxon>Dothideomycetes incertae sedis</taxon>
        <taxon>Coniosporium</taxon>
    </lineage>
</organism>
<proteinExistence type="inferred from homology"/>
<accession>A0ABQ9NVV1</accession>
<evidence type="ECO:0000256" key="1">
    <source>
        <dbReference type="ARBA" id="ARBA00016068"/>
    </source>
</evidence>
<evidence type="ECO:0000256" key="2">
    <source>
        <dbReference type="ARBA" id="ARBA00022618"/>
    </source>
</evidence>
<dbReference type="SMART" id="SM01013">
    <property type="entry name" value="APC2"/>
    <property type="match status" value="1"/>
</dbReference>
<evidence type="ECO:0000313" key="8">
    <source>
        <dbReference type="EMBL" id="KAJ9666519.1"/>
    </source>
</evidence>
<dbReference type="InterPro" id="IPR044554">
    <property type="entry name" value="ANAPC2"/>
</dbReference>
<dbReference type="PROSITE" id="PS50069">
    <property type="entry name" value="CULLIN_2"/>
    <property type="match status" value="1"/>
</dbReference>
<dbReference type="InterPro" id="IPR036390">
    <property type="entry name" value="WH_DNA-bd_sf"/>
</dbReference>
<keyword evidence="2" id="KW-0132">Cell division</keyword>
<dbReference type="InterPro" id="IPR016158">
    <property type="entry name" value="Cullin_homology"/>
</dbReference>
<comment type="similarity">
    <text evidence="6">Belongs to the cullin family.</text>
</comment>
<keyword evidence="5" id="KW-0131">Cell cycle</keyword>
<keyword evidence="3" id="KW-0498">Mitosis</keyword>
<evidence type="ECO:0000256" key="6">
    <source>
        <dbReference type="PROSITE-ProRule" id="PRU00330"/>
    </source>
</evidence>
<dbReference type="Proteomes" id="UP001172684">
    <property type="component" value="Unassembled WGS sequence"/>
</dbReference>
<sequence>MASSHEALVFSSVFPVSAHHTTPTPLATPDLGFTTEGQSFGGVDITSPLLSSRPVAQEIKQNQAWSVATRYLSLARAPFSQISQWNLKQAPTRDISDALRYLLAGEGAQAAGDEGQSLLDCLSGSPLGQAQALYLQPLRDYVLPIIHDAPSNTSTAQQGAVHSKATQLASKFRRDLDAVITHSIPLQLVSKALSYVLFDAGCRIFDIHPNQAEPKKPAREDVLHARNRTVRLLRGLREVGLAGDQAQRAFAQAMDKLLGQFIVSHHMKVDWYGRAPVTKKLRQWVKEGFAPFATEVMECLSAGETPLPFGPLEIQQWQDMATQRLGRARVDNLFDYVVNWDRSLGAILDLKDYITTPAARSHLAISFSKQLSRRLLHAGATTTHILNVYIYVIRAFNELDPKAVLLDRVAKPIRRHLRDRPDTARIIVASLLADVQDSHGNTLHPSGDISLEIATEMLHPVASQHDHDHDLDWGNMAWTPDPVDAGPEYRKSRSTDIISSLLSLYDREDFITELKAILGAHLLSATTPGFEKEIRLLELFKLRLGEEKLQACEVMLRDVLESKRIDASIRGTISRNPFDVVNNRAPTPKPEAQGEPPLHAQILSSFFWPPLRDDTFLPPAAVRAAQSRYAAGFERVKDMRKLHWMHALGRASVRLELEDRVVEEEVATWQAAVIDAFGEDGEAGDEARRSVAQLEAALEMDEELVRNALAFWIGRGVLRETAPDSDVFEVLERLPAANDAGAAASAATSTAGQAARPAAVQAIKSQQDVLEENTALYRQFILGMLTNQGAMPAPRILMMLKMAVPGGFGGGVEELRGLLGGMAEEGILQGGGDVWGVKK</sequence>
<dbReference type="InterPro" id="IPR014786">
    <property type="entry name" value="ANAPC2_C"/>
</dbReference>
<dbReference type="InterPro" id="IPR059120">
    <property type="entry name" value="Cullin-like_AB"/>
</dbReference>